<dbReference type="InterPro" id="IPR029510">
    <property type="entry name" value="Ald_DH_CS_GLU"/>
</dbReference>
<dbReference type="CDD" id="cd07139">
    <property type="entry name" value="ALDH_AldA-Rv0768"/>
    <property type="match status" value="1"/>
</dbReference>
<dbReference type="EMBL" id="CP127294">
    <property type="protein sequence ID" value="WIX75670.1"/>
    <property type="molecule type" value="Genomic_DNA"/>
</dbReference>
<keyword evidence="2 4" id="KW-0560">Oxidoreductase</keyword>
<proteinExistence type="inferred from homology"/>
<evidence type="ECO:0000313" key="6">
    <source>
        <dbReference type="EMBL" id="WIX75670.1"/>
    </source>
</evidence>
<evidence type="ECO:0000259" key="5">
    <source>
        <dbReference type="Pfam" id="PF00171"/>
    </source>
</evidence>
<dbReference type="RefSeq" id="WP_285966435.1">
    <property type="nucleotide sequence ID" value="NZ_CP127294.1"/>
</dbReference>
<protein>
    <submittedName>
        <fullName evidence="6">Aldehyde dehydrogenase</fullName>
    </submittedName>
</protein>
<evidence type="ECO:0000256" key="3">
    <source>
        <dbReference type="PROSITE-ProRule" id="PRU10007"/>
    </source>
</evidence>
<gene>
    <name evidence="6" type="ORF">QRX50_29740</name>
</gene>
<dbReference type="SUPFAM" id="SSF53720">
    <property type="entry name" value="ALDH-like"/>
    <property type="match status" value="1"/>
</dbReference>
<accession>A0A9Y2MP67</accession>
<comment type="similarity">
    <text evidence="1 4">Belongs to the aldehyde dehydrogenase family.</text>
</comment>
<dbReference type="PANTHER" id="PTHR42804">
    <property type="entry name" value="ALDEHYDE DEHYDROGENASE"/>
    <property type="match status" value="1"/>
</dbReference>
<evidence type="ECO:0000256" key="1">
    <source>
        <dbReference type="ARBA" id="ARBA00009986"/>
    </source>
</evidence>
<feature type="domain" description="Aldehyde dehydrogenase" evidence="5">
    <location>
        <begin position="13"/>
        <end position="474"/>
    </location>
</feature>
<dbReference type="Proteomes" id="UP001236014">
    <property type="component" value="Chromosome"/>
</dbReference>
<dbReference type="Gene3D" id="3.40.605.10">
    <property type="entry name" value="Aldehyde Dehydrogenase, Chain A, domain 1"/>
    <property type="match status" value="1"/>
</dbReference>
<dbReference type="Gene3D" id="3.40.309.10">
    <property type="entry name" value="Aldehyde Dehydrogenase, Chain A, domain 2"/>
    <property type="match status" value="1"/>
</dbReference>
<evidence type="ECO:0000313" key="7">
    <source>
        <dbReference type="Proteomes" id="UP001236014"/>
    </source>
</evidence>
<dbReference type="InterPro" id="IPR015590">
    <property type="entry name" value="Aldehyde_DH_dom"/>
</dbReference>
<name>A0A9Y2MP67_9PSEU</name>
<sequence>MFERDDHFIGGRWVSARGGEALEVVSPATEQVVGRVPVAITEEIDAAVSAARVAFDDGPWPRMSLAERGDHLRRFADAIEARREQVLQLQIDEMGMVYKFAVENINGIRPSLERYLADAKKVDFREVRDGAIGKVLVLREPIGVVAGVTPWNSPIAVEVSKIFPSLLMGCPIIVKPAPESPLSAYLLGEAAIEAGLPEGVLSIVNGGVPAGAYLVGHPGIDHVTFTGSTGGGHAIAKACAGQFRAVTLELGGKSAAIILPGTDMTDYIPSLVGGSLRNSGQICVSTNRVIVHEDDQDRIVEQLVDHISSLKLGDPHDPETDFGPLAAKRQLDNVERFVASGKAEGAKVVLGGGRPADRPTGWYFEPTVFVDVDNRMEIAQEEIFGPVLSVITYSDKAEAVAIANDSKYGLGGAVFATDPEEAIEVASQIVTGTVQVNGGPPAGGGGPFAGRKHSGLGAERAVEGLETFLELKSVTLPAGYEPATV</sequence>
<feature type="active site" evidence="3">
    <location>
        <position position="249"/>
    </location>
</feature>
<evidence type="ECO:0000256" key="2">
    <source>
        <dbReference type="ARBA" id="ARBA00023002"/>
    </source>
</evidence>
<dbReference type="Pfam" id="PF00171">
    <property type="entry name" value="Aldedh"/>
    <property type="match status" value="1"/>
</dbReference>
<dbReference type="GO" id="GO:0016620">
    <property type="term" value="F:oxidoreductase activity, acting on the aldehyde or oxo group of donors, NAD or NADP as acceptor"/>
    <property type="evidence" value="ECO:0007669"/>
    <property type="project" value="InterPro"/>
</dbReference>
<dbReference type="InterPro" id="IPR016161">
    <property type="entry name" value="Ald_DH/histidinol_DH"/>
</dbReference>
<reference evidence="6 7" key="1">
    <citation type="submission" date="2023-06" db="EMBL/GenBank/DDBJ databases">
        <authorList>
            <person name="Oyuntsetseg B."/>
            <person name="Kim S.B."/>
        </authorList>
    </citation>
    <scope>NUCLEOTIDE SEQUENCE [LARGE SCALE GENOMIC DNA]</scope>
    <source>
        <strain evidence="6 7">2-15</strain>
    </source>
</reference>
<dbReference type="KEGG" id="acab:QRX50_29740"/>
<dbReference type="InterPro" id="IPR016162">
    <property type="entry name" value="Ald_DH_N"/>
</dbReference>
<dbReference type="AlphaFoldDB" id="A0A9Y2MP67"/>
<evidence type="ECO:0000256" key="4">
    <source>
        <dbReference type="RuleBase" id="RU003345"/>
    </source>
</evidence>
<dbReference type="PANTHER" id="PTHR42804:SF1">
    <property type="entry name" value="ALDEHYDE DEHYDROGENASE-RELATED"/>
    <property type="match status" value="1"/>
</dbReference>
<organism evidence="6 7">
    <name type="scientific">Amycolatopsis carbonis</name>
    <dbReference type="NCBI Taxonomy" id="715471"/>
    <lineage>
        <taxon>Bacteria</taxon>
        <taxon>Bacillati</taxon>
        <taxon>Actinomycetota</taxon>
        <taxon>Actinomycetes</taxon>
        <taxon>Pseudonocardiales</taxon>
        <taxon>Pseudonocardiaceae</taxon>
        <taxon>Amycolatopsis</taxon>
    </lineage>
</organism>
<keyword evidence="7" id="KW-1185">Reference proteome</keyword>
<dbReference type="FunFam" id="3.40.605.10:FF:000007">
    <property type="entry name" value="NAD/NADP-dependent betaine aldehyde dehydrogenase"/>
    <property type="match status" value="1"/>
</dbReference>
<dbReference type="InterPro" id="IPR016163">
    <property type="entry name" value="Ald_DH_C"/>
</dbReference>
<dbReference type="PROSITE" id="PS00687">
    <property type="entry name" value="ALDEHYDE_DEHYDR_GLU"/>
    <property type="match status" value="1"/>
</dbReference>
<dbReference type="FunFam" id="3.40.309.10:FF:000009">
    <property type="entry name" value="Aldehyde dehydrogenase A"/>
    <property type="match status" value="1"/>
</dbReference>